<name>A0AAV8ZB65_9CUCU</name>
<reference evidence="3" key="1">
    <citation type="journal article" date="2023" name="Insect Mol. Biol.">
        <title>Genome sequencing provides insights into the evolution of gene families encoding plant cell wall-degrading enzymes in longhorned beetles.</title>
        <authorList>
            <person name="Shin N.R."/>
            <person name="Okamura Y."/>
            <person name="Kirsch R."/>
            <person name="Pauchet Y."/>
        </authorList>
    </citation>
    <scope>NUCLEOTIDE SEQUENCE</scope>
    <source>
        <strain evidence="3">RBIC_L_NR</strain>
    </source>
</reference>
<dbReference type="InterPro" id="IPR007889">
    <property type="entry name" value="HTH_Psq"/>
</dbReference>
<evidence type="ECO:0000256" key="1">
    <source>
        <dbReference type="ARBA" id="ARBA00004123"/>
    </source>
</evidence>
<feature type="domain" description="HTH psq-type" evidence="2">
    <location>
        <begin position="28"/>
        <end position="60"/>
    </location>
</feature>
<protein>
    <recommendedName>
        <fullName evidence="2">HTH psq-type domain-containing protein</fullName>
    </recommendedName>
</protein>
<comment type="subcellular location">
    <subcellularLocation>
        <location evidence="1">Nucleus</location>
    </subcellularLocation>
</comment>
<dbReference type="Proteomes" id="UP001162156">
    <property type="component" value="Unassembled WGS sequence"/>
</dbReference>
<dbReference type="InterPro" id="IPR009057">
    <property type="entry name" value="Homeodomain-like_sf"/>
</dbReference>
<dbReference type="AlphaFoldDB" id="A0AAV8ZB65"/>
<gene>
    <name evidence="3" type="ORF">NQ314_005969</name>
</gene>
<evidence type="ECO:0000259" key="2">
    <source>
        <dbReference type="Pfam" id="PF05225"/>
    </source>
</evidence>
<dbReference type="Pfam" id="PF05225">
    <property type="entry name" value="HTH_psq"/>
    <property type="match status" value="1"/>
</dbReference>
<dbReference type="SUPFAM" id="SSF46689">
    <property type="entry name" value="Homeodomain-like"/>
    <property type="match status" value="1"/>
</dbReference>
<proteinExistence type="predicted"/>
<accession>A0AAV8ZB65</accession>
<organism evidence="3 4">
    <name type="scientific">Rhamnusium bicolor</name>
    <dbReference type="NCBI Taxonomy" id="1586634"/>
    <lineage>
        <taxon>Eukaryota</taxon>
        <taxon>Metazoa</taxon>
        <taxon>Ecdysozoa</taxon>
        <taxon>Arthropoda</taxon>
        <taxon>Hexapoda</taxon>
        <taxon>Insecta</taxon>
        <taxon>Pterygota</taxon>
        <taxon>Neoptera</taxon>
        <taxon>Endopterygota</taxon>
        <taxon>Coleoptera</taxon>
        <taxon>Polyphaga</taxon>
        <taxon>Cucujiformia</taxon>
        <taxon>Chrysomeloidea</taxon>
        <taxon>Cerambycidae</taxon>
        <taxon>Lepturinae</taxon>
        <taxon>Rhagiini</taxon>
        <taxon>Rhamnusium</taxon>
    </lineage>
</organism>
<dbReference type="EMBL" id="JANEYF010001620">
    <property type="protein sequence ID" value="KAJ8961320.1"/>
    <property type="molecule type" value="Genomic_DNA"/>
</dbReference>
<comment type="caution">
    <text evidence="3">The sequence shown here is derived from an EMBL/GenBank/DDBJ whole genome shotgun (WGS) entry which is preliminary data.</text>
</comment>
<dbReference type="GO" id="GO:0003677">
    <property type="term" value="F:DNA binding"/>
    <property type="evidence" value="ECO:0007669"/>
    <property type="project" value="InterPro"/>
</dbReference>
<keyword evidence="4" id="KW-1185">Reference proteome</keyword>
<evidence type="ECO:0000313" key="3">
    <source>
        <dbReference type="EMBL" id="KAJ8961320.1"/>
    </source>
</evidence>
<evidence type="ECO:0000313" key="4">
    <source>
        <dbReference type="Proteomes" id="UP001162156"/>
    </source>
</evidence>
<sequence>MYSWYSNRYNGTCIPKKKIGGCNYKNFRPEKLDEALSKVADKGWSIKKASRTYEISYGTI</sequence>
<dbReference type="GO" id="GO:0005634">
    <property type="term" value="C:nucleus"/>
    <property type="evidence" value="ECO:0007669"/>
    <property type="project" value="UniProtKB-SubCell"/>
</dbReference>